<keyword evidence="4 6" id="KW-0472">Membrane</keyword>
<dbReference type="PANTHER" id="PTHR43229:SF2">
    <property type="entry name" value="NODULATION PROTEIN J"/>
    <property type="match status" value="1"/>
</dbReference>
<dbReference type="PIRSF" id="PIRSF006648">
    <property type="entry name" value="DrrB"/>
    <property type="match status" value="1"/>
</dbReference>
<dbReference type="PANTHER" id="PTHR43229">
    <property type="entry name" value="NODULATION PROTEIN J"/>
    <property type="match status" value="1"/>
</dbReference>
<comment type="subcellular location">
    <subcellularLocation>
        <location evidence="6">Cell membrane</location>
        <topology evidence="6">Multi-pass membrane protein</topology>
    </subcellularLocation>
    <subcellularLocation>
        <location evidence="1">Membrane</location>
        <topology evidence="1">Multi-pass membrane protein</topology>
    </subcellularLocation>
</comment>
<evidence type="ECO:0000256" key="1">
    <source>
        <dbReference type="ARBA" id="ARBA00004141"/>
    </source>
</evidence>
<evidence type="ECO:0000256" key="5">
    <source>
        <dbReference type="ARBA" id="ARBA00023251"/>
    </source>
</evidence>
<evidence type="ECO:0000256" key="3">
    <source>
        <dbReference type="ARBA" id="ARBA00022989"/>
    </source>
</evidence>
<feature type="transmembrane region" description="Helical" evidence="6">
    <location>
        <begin position="28"/>
        <end position="51"/>
    </location>
</feature>
<dbReference type="InterPro" id="IPR051784">
    <property type="entry name" value="Nod_factor_ABC_transporter"/>
</dbReference>
<dbReference type="Pfam" id="PF01061">
    <property type="entry name" value="ABC2_membrane"/>
    <property type="match status" value="1"/>
</dbReference>
<dbReference type="InterPro" id="IPR000412">
    <property type="entry name" value="ABC_2_transport"/>
</dbReference>
<feature type="transmembrane region" description="Helical" evidence="6">
    <location>
        <begin position="171"/>
        <end position="190"/>
    </location>
</feature>
<dbReference type="GO" id="GO:0140359">
    <property type="term" value="F:ABC-type transporter activity"/>
    <property type="evidence" value="ECO:0007669"/>
    <property type="project" value="InterPro"/>
</dbReference>
<feature type="transmembrane region" description="Helical" evidence="6">
    <location>
        <begin position="228"/>
        <end position="247"/>
    </location>
</feature>
<reference evidence="9" key="1">
    <citation type="submission" date="2016-10" db="EMBL/GenBank/DDBJ databases">
        <authorList>
            <person name="Varghese N."/>
            <person name="Submissions S."/>
        </authorList>
    </citation>
    <scope>NUCLEOTIDE SEQUENCE [LARGE SCALE GENOMIC DNA]</scope>
    <source>
        <strain evidence="9">DSM 44718</strain>
    </source>
</reference>
<keyword evidence="6" id="KW-0813">Transport</keyword>
<keyword evidence="3 6" id="KW-1133">Transmembrane helix</keyword>
<name>A0A1H3NDC4_9ACTN</name>
<keyword evidence="2 6" id="KW-0812">Transmembrane</keyword>
<evidence type="ECO:0000256" key="2">
    <source>
        <dbReference type="ARBA" id="ARBA00022692"/>
    </source>
</evidence>
<feature type="transmembrane region" description="Helical" evidence="6">
    <location>
        <begin position="57"/>
        <end position="81"/>
    </location>
</feature>
<dbReference type="RefSeq" id="WP_090789430.1">
    <property type="nucleotide sequence ID" value="NZ_BOND01000027.1"/>
</dbReference>
<dbReference type="InterPro" id="IPR013525">
    <property type="entry name" value="ABC2_TM"/>
</dbReference>
<gene>
    <name evidence="8" type="ORF">SAMN05421684_1975</name>
</gene>
<dbReference type="PROSITE" id="PS51012">
    <property type="entry name" value="ABC_TM2"/>
    <property type="match status" value="1"/>
</dbReference>
<keyword evidence="6" id="KW-1003">Cell membrane</keyword>
<sequence>MTVSLAVTQCATLAWRGIVKIRRHPATLADVIFGPAIFLVLFVYVFGGAISGSTREYLQFVLPGMLGLMTLLATMGVGVALNQDIEKGIFDRIRSLPTLRIAPLVGAIGGDIVRQVVAIAALLGFGLALGFRFSTGPLPVLAACALALGFALALSWVWVLLGLLLPNAQAVQGLGAVIIFPLSFASNIFVPTETMPGWLAAFAEANPVGHLMEALRGLMLGGPVARPVLITLLWMAGFVAVFAPLALRIYRRRSLTS</sequence>
<organism evidence="8 9">
    <name type="scientific">Asanoa ishikariensis</name>
    <dbReference type="NCBI Taxonomy" id="137265"/>
    <lineage>
        <taxon>Bacteria</taxon>
        <taxon>Bacillati</taxon>
        <taxon>Actinomycetota</taxon>
        <taxon>Actinomycetes</taxon>
        <taxon>Micromonosporales</taxon>
        <taxon>Micromonosporaceae</taxon>
        <taxon>Asanoa</taxon>
    </lineage>
</organism>
<dbReference type="GO" id="GO:0046677">
    <property type="term" value="P:response to antibiotic"/>
    <property type="evidence" value="ECO:0007669"/>
    <property type="project" value="UniProtKB-KW"/>
</dbReference>
<evidence type="ECO:0000313" key="9">
    <source>
        <dbReference type="Proteomes" id="UP000199632"/>
    </source>
</evidence>
<keyword evidence="9" id="KW-1185">Reference proteome</keyword>
<comment type="similarity">
    <text evidence="6">Belongs to the ABC-2 integral membrane protein family.</text>
</comment>
<dbReference type="EMBL" id="FNQB01000001">
    <property type="protein sequence ID" value="SDY86455.1"/>
    <property type="molecule type" value="Genomic_DNA"/>
</dbReference>
<accession>A0A1H3NDC4</accession>
<evidence type="ECO:0000256" key="4">
    <source>
        <dbReference type="ARBA" id="ARBA00023136"/>
    </source>
</evidence>
<feature type="domain" description="ABC transmembrane type-2" evidence="7">
    <location>
        <begin position="26"/>
        <end position="253"/>
    </location>
</feature>
<evidence type="ECO:0000313" key="8">
    <source>
        <dbReference type="EMBL" id="SDY86455.1"/>
    </source>
</evidence>
<proteinExistence type="inferred from homology"/>
<dbReference type="GO" id="GO:0043190">
    <property type="term" value="C:ATP-binding cassette (ABC) transporter complex"/>
    <property type="evidence" value="ECO:0007669"/>
    <property type="project" value="InterPro"/>
</dbReference>
<dbReference type="AlphaFoldDB" id="A0A1H3NDC4"/>
<feature type="transmembrane region" description="Helical" evidence="6">
    <location>
        <begin position="101"/>
        <end position="128"/>
    </location>
</feature>
<keyword evidence="5" id="KW-0046">Antibiotic resistance</keyword>
<dbReference type="OrthoDB" id="670210at2"/>
<dbReference type="STRING" id="137265.SAMN05421684_1975"/>
<evidence type="ECO:0000256" key="6">
    <source>
        <dbReference type="RuleBase" id="RU361157"/>
    </source>
</evidence>
<dbReference type="Proteomes" id="UP000199632">
    <property type="component" value="Unassembled WGS sequence"/>
</dbReference>
<dbReference type="InterPro" id="IPR047817">
    <property type="entry name" value="ABC2_TM_bact-type"/>
</dbReference>
<evidence type="ECO:0000259" key="7">
    <source>
        <dbReference type="PROSITE" id="PS51012"/>
    </source>
</evidence>
<feature type="transmembrane region" description="Helical" evidence="6">
    <location>
        <begin position="140"/>
        <end position="164"/>
    </location>
</feature>
<protein>
    <recommendedName>
        <fullName evidence="6">Transport permease protein</fullName>
    </recommendedName>
</protein>